<accession>A0A9W8CIX8</accession>
<dbReference type="PANTHER" id="PTHR15111">
    <property type="entry name" value="RNA POLYMERASE II SUBUNIT 5-MEDIATING PROTEIN NNX3"/>
    <property type="match status" value="1"/>
</dbReference>
<evidence type="ECO:0000256" key="1">
    <source>
        <dbReference type="ARBA" id="ARBA00004123"/>
    </source>
</evidence>
<dbReference type="Proteomes" id="UP001145021">
    <property type="component" value="Unassembled WGS sequence"/>
</dbReference>
<dbReference type="PANTHER" id="PTHR15111:SF0">
    <property type="entry name" value="UNCONVENTIONAL PREFOLDIN RPB5 INTERACTOR 1"/>
    <property type="match status" value="1"/>
</dbReference>
<comment type="caution">
    <text evidence="6">The sequence shown here is derived from an EMBL/GenBank/DDBJ whole genome shotgun (WGS) entry which is preliminary data.</text>
</comment>
<feature type="region of interest" description="Disordered" evidence="4">
    <location>
        <begin position="398"/>
        <end position="421"/>
    </location>
</feature>
<dbReference type="GO" id="GO:0000122">
    <property type="term" value="P:negative regulation of transcription by RNA polymerase II"/>
    <property type="evidence" value="ECO:0007669"/>
    <property type="project" value="TreeGrafter"/>
</dbReference>
<feature type="domain" description="DUF3835" evidence="5">
    <location>
        <begin position="506"/>
        <end position="523"/>
    </location>
</feature>
<dbReference type="Pfam" id="PF02996">
    <property type="entry name" value="Prefoldin"/>
    <property type="match status" value="1"/>
</dbReference>
<feature type="compositionally biased region" description="Basic residues" evidence="4">
    <location>
        <begin position="513"/>
        <end position="527"/>
    </location>
</feature>
<feature type="compositionally biased region" description="Acidic residues" evidence="4">
    <location>
        <begin position="234"/>
        <end position="243"/>
    </location>
</feature>
<name>A0A9W8CIX8_9FUNG</name>
<comment type="similarity">
    <text evidence="3">Belongs to the RNA polymerase II subunit 5-mediating protein family.</text>
</comment>
<reference evidence="6" key="1">
    <citation type="submission" date="2022-07" db="EMBL/GenBank/DDBJ databases">
        <title>Phylogenomic reconstructions and comparative analyses of Kickxellomycotina fungi.</title>
        <authorList>
            <person name="Reynolds N.K."/>
            <person name="Stajich J.E."/>
            <person name="Barry K."/>
            <person name="Grigoriev I.V."/>
            <person name="Crous P."/>
            <person name="Smith M.E."/>
        </authorList>
    </citation>
    <scope>NUCLEOTIDE SEQUENCE</scope>
    <source>
        <strain evidence="6">NBRC 105413</strain>
    </source>
</reference>
<protein>
    <submittedName>
        <fullName evidence="6">Uri1, prefoldin-like chaperone</fullName>
    </submittedName>
</protein>
<sequence>MKSDKTSGSSESDQYKKYLHHNENTLKTALAQYLEYKAEYQELQKLLQTLPDQTHYDAMVPVGPLAFFPGQLIHTNEILVLLGENLFVERSAKQAAAIAGRREKYADEKIAELDNQLNKLVSDETRLMKRKEIEENMYNEDGEQIVDIKEEVVEGEMAFGEEPSVAPGDCVEENSELMRDKRERAVGSGNDVALDRNKLSAEERRFLETFERYADDSEDDEENERGEEVVDRGESEDDGDAFSDEDRANAARDDDEDDYNNSDNEDDDDDDDGDGDEESATRPTVVERVIESQPPSLPAAAPPKGILKQRPATSLFKRRMAEQKQTDDDDNSSSGPTRTVSFDASAKPSEEIGIEQVAERVDKLQIKDKKDAKKQSPMVFKPNVAAAVRPMKQAVVERDTFSSSSSSLVTESPTHESVDDDLHAKEIVQAYTRLRHKRMVTGKMDGAAEIAERVLSSIPGVTLVDRAGAPGASEDKSGEGFERIELAEDPSPFNMAHAAAHPPEVVHQEKQRPKMSRFKAKRLGLEE</sequence>
<feature type="compositionally biased region" description="Acidic residues" evidence="4">
    <location>
        <begin position="216"/>
        <end position="225"/>
    </location>
</feature>
<organism evidence="6 7">
    <name type="scientific">Coemansia asiatica</name>
    <dbReference type="NCBI Taxonomy" id="1052880"/>
    <lineage>
        <taxon>Eukaryota</taxon>
        <taxon>Fungi</taxon>
        <taxon>Fungi incertae sedis</taxon>
        <taxon>Zoopagomycota</taxon>
        <taxon>Kickxellomycotina</taxon>
        <taxon>Kickxellomycetes</taxon>
        <taxon>Kickxellales</taxon>
        <taxon>Kickxellaceae</taxon>
        <taxon>Coemansia</taxon>
    </lineage>
</organism>
<feature type="compositionally biased region" description="Acidic residues" evidence="4">
    <location>
        <begin position="253"/>
        <end position="278"/>
    </location>
</feature>
<feature type="region of interest" description="Disordered" evidence="4">
    <location>
        <begin position="501"/>
        <end position="527"/>
    </location>
</feature>
<feature type="region of interest" description="Disordered" evidence="4">
    <location>
        <begin position="180"/>
        <end position="356"/>
    </location>
</feature>
<dbReference type="GO" id="GO:0003714">
    <property type="term" value="F:transcription corepressor activity"/>
    <property type="evidence" value="ECO:0007669"/>
    <property type="project" value="TreeGrafter"/>
</dbReference>
<dbReference type="Gene3D" id="1.10.287.370">
    <property type="match status" value="1"/>
</dbReference>
<feature type="compositionally biased region" description="Polar residues" evidence="4">
    <location>
        <begin position="332"/>
        <end position="342"/>
    </location>
</feature>
<proteinExistence type="inferred from homology"/>
<dbReference type="GO" id="GO:0003682">
    <property type="term" value="F:chromatin binding"/>
    <property type="evidence" value="ECO:0007669"/>
    <property type="project" value="TreeGrafter"/>
</dbReference>
<evidence type="ECO:0000256" key="2">
    <source>
        <dbReference type="ARBA" id="ARBA00023242"/>
    </source>
</evidence>
<evidence type="ECO:0000256" key="4">
    <source>
        <dbReference type="SAM" id="MobiDB-lite"/>
    </source>
</evidence>
<dbReference type="Pfam" id="PF12927">
    <property type="entry name" value="DUF3835"/>
    <property type="match status" value="2"/>
</dbReference>
<dbReference type="GO" id="GO:0005634">
    <property type="term" value="C:nucleus"/>
    <property type="evidence" value="ECO:0007669"/>
    <property type="project" value="UniProtKB-SubCell"/>
</dbReference>
<dbReference type="AlphaFoldDB" id="A0A9W8CIX8"/>
<keyword evidence="2" id="KW-0539">Nucleus</keyword>
<feature type="domain" description="DUF3835" evidence="5">
    <location>
        <begin position="392"/>
        <end position="440"/>
    </location>
</feature>
<evidence type="ECO:0000256" key="3">
    <source>
        <dbReference type="ARBA" id="ARBA00038295"/>
    </source>
</evidence>
<feature type="compositionally biased region" description="Basic and acidic residues" evidence="4">
    <location>
        <begin position="193"/>
        <end position="215"/>
    </location>
</feature>
<dbReference type="CDD" id="cd23159">
    <property type="entry name" value="Prefoldin_URI1"/>
    <property type="match status" value="1"/>
</dbReference>
<dbReference type="SUPFAM" id="SSF46579">
    <property type="entry name" value="Prefoldin"/>
    <property type="match status" value="1"/>
</dbReference>
<dbReference type="InterPro" id="IPR024325">
    <property type="entry name" value="DUF3835"/>
</dbReference>
<evidence type="ECO:0000313" key="6">
    <source>
        <dbReference type="EMBL" id="KAJ1645122.1"/>
    </source>
</evidence>
<dbReference type="EMBL" id="JANBOH010000123">
    <property type="protein sequence ID" value="KAJ1645122.1"/>
    <property type="molecule type" value="Genomic_DNA"/>
</dbReference>
<dbReference type="InterPro" id="IPR004127">
    <property type="entry name" value="Prefoldin_subunit_alpha"/>
</dbReference>
<evidence type="ECO:0000259" key="5">
    <source>
        <dbReference type="Pfam" id="PF12927"/>
    </source>
</evidence>
<gene>
    <name evidence="6" type="primary">URI1</name>
    <name evidence="6" type="ORF">LPJ64_003271</name>
</gene>
<dbReference type="InterPro" id="IPR009053">
    <property type="entry name" value="Prefoldin"/>
</dbReference>
<comment type="subcellular location">
    <subcellularLocation>
        <location evidence="1">Nucleus</location>
    </subcellularLocation>
</comment>
<dbReference type="InterPro" id="IPR052255">
    <property type="entry name" value="RNA_pol_II_subunit5-mediator"/>
</dbReference>
<dbReference type="GO" id="GO:0019212">
    <property type="term" value="F:phosphatase inhibitor activity"/>
    <property type="evidence" value="ECO:0007669"/>
    <property type="project" value="TreeGrafter"/>
</dbReference>
<evidence type="ECO:0000313" key="7">
    <source>
        <dbReference type="Proteomes" id="UP001145021"/>
    </source>
</evidence>
<keyword evidence="7" id="KW-1185">Reference proteome</keyword>